<proteinExistence type="predicted"/>
<dbReference type="RefSeq" id="WP_009053697.1">
    <property type="nucleotide sequence ID" value="NZ_AJYA01000009.1"/>
</dbReference>
<dbReference type="OrthoDB" id="705595at2"/>
<comment type="caution">
    <text evidence="2">The sequence shown here is derived from an EMBL/GenBank/DDBJ whole genome shotgun (WGS) entry which is preliminary data.</text>
</comment>
<feature type="domain" description="Lipocalin-like" evidence="1">
    <location>
        <begin position="32"/>
        <end position="132"/>
    </location>
</feature>
<gene>
    <name evidence="2" type="ORF">A3SI_04497</name>
</gene>
<dbReference type="Pfam" id="PF13648">
    <property type="entry name" value="Lipocalin_4"/>
    <property type="match status" value="1"/>
</dbReference>
<dbReference type="AlphaFoldDB" id="I5C8A2"/>
<evidence type="ECO:0000259" key="1">
    <source>
        <dbReference type="Pfam" id="PF13648"/>
    </source>
</evidence>
<dbReference type="EMBL" id="AJYA01000009">
    <property type="protein sequence ID" value="EIM78054.1"/>
    <property type="molecule type" value="Genomic_DNA"/>
</dbReference>
<protein>
    <recommendedName>
        <fullName evidence="1">Lipocalin-like domain-containing protein</fullName>
    </recommendedName>
</protein>
<organism evidence="2 3">
    <name type="scientific">Nitritalea halalkaliphila LW7</name>
    <dbReference type="NCBI Taxonomy" id="1189621"/>
    <lineage>
        <taxon>Bacteria</taxon>
        <taxon>Pseudomonadati</taxon>
        <taxon>Bacteroidota</taxon>
        <taxon>Cytophagia</taxon>
        <taxon>Cytophagales</taxon>
        <taxon>Cyclobacteriaceae</taxon>
        <taxon>Nitritalea</taxon>
    </lineage>
</organism>
<dbReference type="Proteomes" id="UP000005551">
    <property type="component" value="Unassembled WGS sequence"/>
</dbReference>
<dbReference type="InterPro" id="IPR024311">
    <property type="entry name" value="Lipocalin-like"/>
</dbReference>
<reference evidence="2 3" key="1">
    <citation type="submission" date="2012-05" db="EMBL/GenBank/DDBJ databases">
        <title>Genome sequence of Nitritalea halalkaliphila LW7.</title>
        <authorList>
            <person name="Jangir P.K."/>
            <person name="Singh A."/>
            <person name="Shivaji S."/>
            <person name="Sharma R."/>
        </authorList>
    </citation>
    <scope>NUCLEOTIDE SEQUENCE [LARGE SCALE GENOMIC DNA]</scope>
    <source>
        <strain evidence="2 3">LW7</strain>
    </source>
</reference>
<evidence type="ECO:0000313" key="2">
    <source>
        <dbReference type="EMBL" id="EIM78054.1"/>
    </source>
</evidence>
<accession>I5C8A2</accession>
<dbReference type="STRING" id="1189621.A3SI_04497"/>
<sequence length="151" mass="17636">MKEVMSNVLILLLGTSLVYGMVSQEVKSSESIVGVWKEVAWEYEKLPTVRDQELNYDLLDTRELLGQQVIIHQGETWEFNPDGTMKIYLKDGDVEKTNYTIKRRGDLLRIQHGDDLFEAYEIRELSDERMVIHFHADVFARGIVKLTFERI</sequence>
<keyword evidence="3" id="KW-1185">Reference proteome</keyword>
<evidence type="ECO:0000313" key="3">
    <source>
        <dbReference type="Proteomes" id="UP000005551"/>
    </source>
</evidence>
<name>I5C8A2_9BACT</name>